<dbReference type="EC" id="2.7.1.49" evidence="4"/>
<comment type="caution">
    <text evidence="4">The sequence shown here is derived from an EMBL/GenBank/DDBJ whole genome shotgun (WGS) entry which is preliminary data.</text>
</comment>
<feature type="domain" description="Carbohydrate kinase PfkB" evidence="3">
    <location>
        <begin position="6"/>
        <end position="292"/>
    </location>
</feature>
<name>A0ABT0ZV28_9PSEU</name>
<dbReference type="PROSITE" id="PS00584">
    <property type="entry name" value="PFKB_KINASES_2"/>
    <property type="match status" value="1"/>
</dbReference>
<reference evidence="4" key="1">
    <citation type="submission" date="2021-04" db="EMBL/GenBank/DDBJ databases">
        <title>Pseudonocardia sp. nov., isolated from sandy soil of mangrove forest.</title>
        <authorList>
            <person name="Zan Z."/>
            <person name="Huang R."/>
            <person name="Liu W."/>
        </authorList>
    </citation>
    <scope>NUCLEOTIDE SEQUENCE</scope>
    <source>
        <strain evidence="4">S2-4</strain>
    </source>
</reference>
<dbReference type="PANTHER" id="PTHR46969:SF1">
    <property type="entry name" value="BIFUNCTIONAL PROTEIN HLDE"/>
    <property type="match status" value="1"/>
</dbReference>
<dbReference type="EMBL" id="JAGSOV010000011">
    <property type="protein sequence ID" value="MCO1654568.1"/>
    <property type="molecule type" value="Genomic_DNA"/>
</dbReference>
<evidence type="ECO:0000313" key="5">
    <source>
        <dbReference type="Proteomes" id="UP001165283"/>
    </source>
</evidence>
<keyword evidence="5" id="KW-1185">Reference proteome</keyword>
<evidence type="ECO:0000256" key="1">
    <source>
        <dbReference type="ARBA" id="ARBA00022679"/>
    </source>
</evidence>
<dbReference type="Gene3D" id="3.40.1190.20">
    <property type="match status" value="1"/>
</dbReference>
<dbReference type="GO" id="GO:0008902">
    <property type="term" value="F:hydroxymethylpyrimidine kinase activity"/>
    <property type="evidence" value="ECO:0007669"/>
    <property type="project" value="UniProtKB-EC"/>
</dbReference>
<protein>
    <submittedName>
        <fullName evidence="4">Bifunctional hydroxymethylpyrimidine kinase/phosphomethylpyrimidine kinase</fullName>
        <ecNumber evidence="4">2.7.1.49</ecNumber>
        <ecNumber evidence="4">2.7.4.7</ecNumber>
    </submittedName>
</protein>
<keyword evidence="1 4" id="KW-0808">Transferase</keyword>
<gene>
    <name evidence="4" type="ORF">KDL28_05810</name>
</gene>
<dbReference type="RefSeq" id="WP_252436183.1">
    <property type="nucleotide sequence ID" value="NZ_JAGSOV010000011.1"/>
</dbReference>
<organism evidence="4 5">
    <name type="scientific">Pseudonocardia humida</name>
    <dbReference type="NCBI Taxonomy" id="2800819"/>
    <lineage>
        <taxon>Bacteria</taxon>
        <taxon>Bacillati</taxon>
        <taxon>Actinomycetota</taxon>
        <taxon>Actinomycetes</taxon>
        <taxon>Pseudonocardiales</taxon>
        <taxon>Pseudonocardiaceae</taxon>
        <taxon>Pseudonocardia</taxon>
    </lineage>
</organism>
<dbReference type="InterPro" id="IPR002173">
    <property type="entry name" value="Carboh/pur_kinase_PfkB_CS"/>
</dbReference>
<proteinExistence type="predicted"/>
<evidence type="ECO:0000256" key="2">
    <source>
        <dbReference type="ARBA" id="ARBA00022777"/>
    </source>
</evidence>
<keyword evidence="2 4" id="KW-0418">Kinase</keyword>
<accession>A0ABT0ZV28</accession>
<dbReference type="InterPro" id="IPR011611">
    <property type="entry name" value="PfkB_dom"/>
</dbReference>
<sequence length="307" mass="30441">MSARPVVVVGDALLDVDVVGKVRGTSPDAGVPVLDVADETDRPGGAALAAALLAARGVPVTLVTALDGDGGGTRLRELLEPALRLVAAPATGGTPVKRRWFDGDRPLLRTDTGSGRPTAEGFAPAGLADALAGAGAVLVSDYGRGMTADPSVRDALARAVERGTPVVWDPHPQGAPPVPGVAVATPNLAEARRAAGHSTGSASGTGGALLERWACVAVAVTVGAEGAVLVRAGLDPHPVPAPAVAHGDPCGAGDAFAGALAARLGAAAPLPDALRSANEVAARFVADGGARSVAWRDGAWRQVSMQV</sequence>
<dbReference type="EC" id="2.7.4.7" evidence="4"/>
<dbReference type="GO" id="GO:0008972">
    <property type="term" value="F:phosphomethylpyrimidine kinase activity"/>
    <property type="evidence" value="ECO:0007669"/>
    <property type="project" value="UniProtKB-EC"/>
</dbReference>
<dbReference type="SUPFAM" id="SSF53613">
    <property type="entry name" value="Ribokinase-like"/>
    <property type="match status" value="1"/>
</dbReference>
<evidence type="ECO:0000259" key="3">
    <source>
        <dbReference type="Pfam" id="PF00294"/>
    </source>
</evidence>
<dbReference type="InterPro" id="IPR029056">
    <property type="entry name" value="Ribokinase-like"/>
</dbReference>
<dbReference type="Pfam" id="PF00294">
    <property type="entry name" value="PfkB"/>
    <property type="match status" value="1"/>
</dbReference>
<dbReference type="PANTHER" id="PTHR46969">
    <property type="entry name" value="BIFUNCTIONAL PROTEIN HLDE"/>
    <property type="match status" value="1"/>
</dbReference>
<dbReference type="Proteomes" id="UP001165283">
    <property type="component" value="Unassembled WGS sequence"/>
</dbReference>
<evidence type="ECO:0000313" key="4">
    <source>
        <dbReference type="EMBL" id="MCO1654568.1"/>
    </source>
</evidence>